<dbReference type="InterPro" id="IPR000210">
    <property type="entry name" value="BTB/POZ_dom"/>
</dbReference>
<sequence>MADTILPSSSTKADTSRRDRETEEERKNKKRKMEPVTFSDPTAFVTLISGQGESETKFVIHKEVACRHSEVLKVAFESNFTEGQTQTYHFPESTKPALTFLMQYMYTQNLVVDILREDYKHGAYVTPAEHLTCAALFELWTLGDMLRIPKLQNVALASYDAVVKKTWKLPAVHAHEIYNRTSAGSMLRKYIVHMFVFKVGSVRFADNHIGGAFPNDLLMGMICYMKSDDYQKMSETQRKSFIPQASSFFVPEDES</sequence>
<dbReference type="CDD" id="cd18186">
    <property type="entry name" value="BTB_POZ_ZBTB_KLHL-like"/>
    <property type="match status" value="1"/>
</dbReference>
<gene>
    <name evidence="3" type="ORF">VTL71DRAFT_12082</name>
</gene>
<dbReference type="Gene3D" id="3.30.710.10">
    <property type="entry name" value="Potassium Channel Kv1.1, Chain A"/>
    <property type="match status" value="1"/>
</dbReference>
<comment type="caution">
    <text evidence="3">The sequence shown here is derived from an EMBL/GenBank/DDBJ whole genome shotgun (WGS) entry which is preliminary data.</text>
</comment>
<organism evidence="3 4">
    <name type="scientific">Oculimacula yallundae</name>
    <dbReference type="NCBI Taxonomy" id="86028"/>
    <lineage>
        <taxon>Eukaryota</taxon>
        <taxon>Fungi</taxon>
        <taxon>Dikarya</taxon>
        <taxon>Ascomycota</taxon>
        <taxon>Pezizomycotina</taxon>
        <taxon>Leotiomycetes</taxon>
        <taxon>Helotiales</taxon>
        <taxon>Ploettnerulaceae</taxon>
        <taxon>Oculimacula</taxon>
    </lineage>
</organism>
<dbReference type="Pfam" id="PF00651">
    <property type="entry name" value="BTB"/>
    <property type="match status" value="1"/>
</dbReference>
<dbReference type="EMBL" id="JAZHXI010000004">
    <property type="protein sequence ID" value="KAL2072739.1"/>
    <property type="molecule type" value="Genomic_DNA"/>
</dbReference>
<feature type="region of interest" description="Disordered" evidence="1">
    <location>
        <begin position="1"/>
        <end position="35"/>
    </location>
</feature>
<evidence type="ECO:0000259" key="2">
    <source>
        <dbReference type="PROSITE" id="PS50097"/>
    </source>
</evidence>
<protein>
    <recommendedName>
        <fullName evidence="2">BTB domain-containing protein</fullName>
    </recommendedName>
</protein>
<evidence type="ECO:0000313" key="3">
    <source>
        <dbReference type="EMBL" id="KAL2072739.1"/>
    </source>
</evidence>
<feature type="compositionally biased region" description="Basic and acidic residues" evidence="1">
    <location>
        <begin position="14"/>
        <end position="27"/>
    </location>
</feature>
<dbReference type="SUPFAM" id="SSF54695">
    <property type="entry name" value="POZ domain"/>
    <property type="match status" value="1"/>
</dbReference>
<name>A0ABR4CUI2_9HELO</name>
<feature type="domain" description="BTB" evidence="2">
    <location>
        <begin position="43"/>
        <end position="114"/>
    </location>
</feature>
<feature type="compositionally biased region" description="Polar residues" evidence="1">
    <location>
        <begin position="1"/>
        <end position="13"/>
    </location>
</feature>
<dbReference type="InterPro" id="IPR011333">
    <property type="entry name" value="SKP1/BTB/POZ_sf"/>
</dbReference>
<evidence type="ECO:0000256" key="1">
    <source>
        <dbReference type="SAM" id="MobiDB-lite"/>
    </source>
</evidence>
<accession>A0ABR4CUI2</accession>
<proteinExistence type="predicted"/>
<dbReference type="PANTHER" id="PTHR47843">
    <property type="entry name" value="BTB DOMAIN-CONTAINING PROTEIN-RELATED"/>
    <property type="match status" value="1"/>
</dbReference>
<keyword evidence="4" id="KW-1185">Reference proteome</keyword>
<dbReference type="PROSITE" id="PS50097">
    <property type="entry name" value="BTB"/>
    <property type="match status" value="1"/>
</dbReference>
<reference evidence="3 4" key="1">
    <citation type="journal article" date="2024" name="Commun. Biol.">
        <title>Comparative genomic analysis of thermophilic fungi reveals convergent evolutionary adaptations and gene losses.</title>
        <authorList>
            <person name="Steindorff A.S."/>
            <person name="Aguilar-Pontes M.V."/>
            <person name="Robinson A.J."/>
            <person name="Andreopoulos B."/>
            <person name="LaButti K."/>
            <person name="Kuo A."/>
            <person name="Mondo S."/>
            <person name="Riley R."/>
            <person name="Otillar R."/>
            <person name="Haridas S."/>
            <person name="Lipzen A."/>
            <person name="Grimwood J."/>
            <person name="Schmutz J."/>
            <person name="Clum A."/>
            <person name="Reid I.D."/>
            <person name="Moisan M.C."/>
            <person name="Butler G."/>
            <person name="Nguyen T.T.M."/>
            <person name="Dewar K."/>
            <person name="Conant G."/>
            <person name="Drula E."/>
            <person name="Henrissat B."/>
            <person name="Hansel C."/>
            <person name="Singer S."/>
            <person name="Hutchinson M.I."/>
            <person name="de Vries R.P."/>
            <person name="Natvig D.O."/>
            <person name="Powell A.J."/>
            <person name="Tsang A."/>
            <person name="Grigoriev I.V."/>
        </authorList>
    </citation>
    <scope>NUCLEOTIDE SEQUENCE [LARGE SCALE GENOMIC DNA]</scope>
    <source>
        <strain evidence="3 4">CBS 494.80</strain>
    </source>
</reference>
<dbReference type="PANTHER" id="PTHR47843:SF2">
    <property type="entry name" value="BTB DOMAIN-CONTAINING PROTEIN"/>
    <property type="match status" value="1"/>
</dbReference>
<dbReference type="Proteomes" id="UP001595075">
    <property type="component" value="Unassembled WGS sequence"/>
</dbReference>
<evidence type="ECO:0000313" key="4">
    <source>
        <dbReference type="Proteomes" id="UP001595075"/>
    </source>
</evidence>